<keyword evidence="5" id="KW-1133">Transmembrane helix</keyword>
<comment type="similarity">
    <text evidence="1">Belongs to the transglycosylase family. Rpf subfamily.</text>
</comment>
<feature type="region of interest" description="Disordered" evidence="4">
    <location>
        <begin position="1"/>
        <end position="21"/>
    </location>
</feature>
<gene>
    <name evidence="7" type="ORF">HIR71_10535</name>
</gene>
<dbReference type="Gene3D" id="1.10.530.10">
    <property type="match status" value="1"/>
</dbReference>
<dbReference type="Pfam" id="PF07501">
    <property type="entry name" value="G5"/>
    <property type="match status" value="1"/>
</dbReference>
<feature type="compositionally biased region" description="Low complexity" evidence="4">
    <location>
        <begin position="333"/>
        <end position="355"/>
    </location>
</feature>
<dbReference type="Proteomes" id="UP000562124">
    <property type="component" value="Unassembled WGS sequence"/>
</dbReference>
<dbReference type="InterPro" id="IPR011098">
    <property type="entry name" value="G5_dom"/>
</dbReference>
<dbReference type="InterPro" id="IPR007137">
    <property type="entry name" value="DUF348"/>
</dbReference>
<evidence type="ECO:0000259" key="6">
    <source>
        <dbReference type="PROSITE" id="PS51109"/>
    </source>
</evidence>
<keyword evidence="5" id="KW-0812">Transmembrane</keyword>
<evidence type="ECO:0000256" key="2">
    <source>
        <dbReference type="ARBA" id="ARBA00022729"/>
    </source>
</evidence>
<evidence type="ECO:0000256" key="1">
    <source>
        <dbReference type="ARBA" id="ARBA00010830"/>
    </source>
</evidence>
<proteinExistence type="inferred from homology"/>
<dbReference type="InterPro" id="IPR010618">
    <property type="entry name" value="RPF"/>
</dbReference>
<feature type="transmembrane region" description="Helical" evidence="5">
    <location>
        <begin position="60"/>
        <end position="82"/>
    </location>
</feature>
<dbReference type="CDD" id="cd13925">
    <property type="entry name" value="RPF"/>
    <property type="match status" value="1"/>
</dbReference>
<evidence type="ECO:0000256" key="4">
    <source>
        <dbReference type="SAM" id="MobiDB-lite"/>
    </source>
</evidence>
<evidence type="ECO:0000256" key="3">
    <source>
        <dbReference type="ARBA" id="ARBA00022801"/>
    </source>
</evidence>
<evidence type="ECO:0000256" key="5">
    <source>
        <dbReference type="SAM" id="Phobius"/>
    </source>
</evidence>
<reference evidence="7 8" key="1">
    <citation type="submission" date="2020-04" db="EMBL/GenBank/DDBJ databases">
        <title>Sequencing and Assembly of C. fimi.</title>
        <authorList>
            <person name="Ramsey A.R."/>
        </authorList>
    </citation>
    <scope>NUCLEOTIDE SEQUENCE [LARGE SCALE GENOMIC DNA]</scope>
    <source>
        <strain evidence="7 8">SB</strain>
    </source>
</reference>
<protein>
    <submittedName>
        <fullName evidence="7">DUF348 domain-containing protein</fullName>
    </submittedName>
</protein>
<dbReference type="Gene3D" id="2.20.230.10">
    <property type="entry name" value="Resuscitation-promoting factor rpfb"/>
    <property type="match status" value="1"/>
</dbReference>
<evidence type="ECO:0000313" key="7">
    <source>
        <dbReference type="EMBL" id="NMR20649.1"/>
    </source>
</evidence>
<dbReference type="SUPFAM" id="SSF53955">
    <property type="entry name" value="Lysozyme-like"/>
    <property type="match status" value="1"/>
</dbReference>
<keyword evidence="2" id="KW-0732">Signal</keyword>
<sequence>MPGRTGRSQRQSPQPRRARASVTLPVPGQPDVWNTVALPSRVSSVLSAPFRSREPGRRRVTIAASAAALAVLAGGTAAYGVAHKTITLDVDGEISRVTTFAGSVDGVLDDQGIEVGDRDTVAPAAPSALRDGSEIVVRHATLVTAQVDGVATDVWTTALDADEALTTLATRGGDVRLVASRSAGRAELPIDLALDGPVEVRVDGQVLEVADGSRGLAAVLDQLGLTLGELDQVSVARAGGAKVAVVINRVVVQDVPELQPIPFAVVEQPDPNRFEGSKKVTTAGVEGQRTLVHRITTVDGLETARELVTDAVTAAPVDKVVAVGTKERPAAPAPARSAPSAGSGSSGPVNPNVGGDADSLNWAALAACESGGRPDAVSSTGKYHGLYQFSVATWNGVGGSGLPSQASPDEQTMRAKMLYNRSGAGQWPSCGPRLFS</sequence>
<feature type="region of interest" description="Disordered" evidence="4">
    <location>
        <begin position="325"/>
        <end position="355"/>
    </location>
</feature>
<dbReference type="PROSITE" id="PS51109">
    <property type="entry name" value="G5"/>
    <property type="match status" value="1"/>
</dbReference>
<dbReference type="Pfam" id="PF06737">
    <property type="entry name" value="Transglycosylas"/>
    <property type="match status" value="1"/>
</dbReference>
<dbReference type="GO" id="GO:0016787">
    <property type="term" value="F:hydrolase activity"/>
    <property type="evidence" value="ECO:0007669"/>
    <property type="project" value="UniProtKB-KW"/>
</dbReference>
<name>A0A7Y0LZ74_CELFI</name>
<keyword evidence="5" id="KW-0472">Membrane</keyword>
<keyword evidence="8" id="KW-1185">Reference proteome</keyword>
<accession>A0A7Y0LZ74</accession>
<dbReference type="InterPro" id="IPR023346">
    <property type="entry name" value="Lysozyme-like_dom_sf"/>
</dbReference>
<feature type="domain" description="G5" evidence="6">
    <location>
        <begin position="247"/>
        <end position="327"/>
    </location>
</feature>
<dbReference type="EMBL" id="JABCJJ010000015">
    <property type="protein sequence ID" value="NMR20649.1"/>
    <property type="molecule type" value="Genomic_DNA"/>
</dbReference>
<dbReference type="AlphaFoldDB" id="A0A7Y0LZ74"/>
<evidence type="ECO:0000313" key="8">
    <source>
        <dbReference type="Proteomes" id="UP000562124"/>
    </source>
</evidence>
<dbReference type="SMART" id="SM01208">
    <property type="entry name" value="G5"/>
    <property type="match status" value="1"/>
</dbReference>
<keyword evidence="3" id="KW-0378">Hydrolase</keyword>
<comment type="caution">
    <text evidence="7">The sequence shown here is derived from an EMBL/GenBank/DDBJ whole genome shotgun (WGS) entry which is preliminary data.</text>
</comment>
<organism evidence="7 8">
    <name type="scientific">Cellulomonas fimi</name>
    <dbReference type="NCBI Taxonomy" id="1708"/>
    <lineage>
        <taxon>Bacteria</taxon>
        <taxon>Bacillati</taxon>
        <taxon>Actinomycetota</taxon>
        <taxon>Actinomycetes</taxon>
        <taxon>Micrococcales</taxon>
        <taxon>Cellulomonadaceae</taxon>
        <taxon>Cellulomonas</taxon>
    </lineage>
</organism>
<dbReference type="Pfam" id="PF03990">
    <property type="entry name" value="DUF348"/>
    <property type="match status" value="3"/>
</dbReference>